<dbReference type="Pfam" id="PF10672">
    <property type="entry name" value="Methyltrans_SAM"/>
    <property type="match status" value="1"/>
</dbReference>
<evidence type="ECO:0000256" key="6">
    <source>
        <dbReference type="ARBA" id="ARBA00022691"/>
    </source>
</evidence>
<comment type="similarity">
    <text evidence="7">Belongs to the methyltransferase superfamily. RlmI family.</text>
</comment>
<keyword evidence="2" id="KW-0963">Cytoplasm</keyword>
<dbReference type="PROSITE" id="PS51257">
    <property type="entry name" value="PROKAR_LIPOPROTEIN"/>
    <property type="match status" value="1"/>
</dbReference>
<comment type="subcellular location">
    <subcellularLocation>
        <location evidence="1">Cytoplasm</location>
    </subcellularLocation>
</comment>
<keyword evidence="11" id="KW-1185">Reference proteome</keyword>
<dbReference type="PROSITE" id="PS50890">
    <property type="entry name" value="PUA"/>
    <property type="match status" value="1"/>
</dbReference>
<feature type="domain" description="S-adenosylmethionine-dependent methyltransferase" evidence="8">
    <location>
        <begin position="212"/>
        <end position="388"/>
    </location>
</feature>
<dbReference type="CDD" id="cd11572">
    <property type="entry name" value="RlmI_M_like"/>
    <property type="match status" value="1"/>
</dbReference>
<dbReference type="Gene3D" id="3.40.50.150">
    <property type="entry name" value="Vaccinia Virus protein VP39"/>
    <property type="match status" value="1"/>
</dbReference>
<evidence type="ECO:0000256" key="7">
    <source>
        <dbReference type="ARBA" id="ARBA00038091"/>
    </source>
</evidence>
<dbReference type="eggNOG" id="COG1092">
    <property type="taxonomic scope" value="Bacteria"/>
</dbReference>
<name>B3PIV2_CELJU</name>
<dbReference type="InterPro" id="IPR015947">
    <property type="entry name" value="PUA-like_sf"/>
</dbReference>
<reference evidence="10 11" key="1">
    <citation type="journal article" date="2008" name="J. Bacteriol.">
        <title>Insights into plant cell wall degradation from the genome sequence of the soil bacterium Cellvibrio japonicus.</title>
        <authorList>
            <person name="Deboy R.T."/>
            <person name="Mongodin E.F."/>
            <person name="Fouts D.E."/>
            <person name="Tailford L.E."/>
            <person name="Khouri H."/>
            <person name="Emerson J.B."/>
            <person name="Mohamoud Y."/>
            <person name="Watkins K."/>
            <person name="Henrissat B."/>
            <person name="Gilbert H.J."/>
            <person name="Nelson K.E."/>
        </authorList>
    </citation>
    <scope>NUCLEOTIDE SEQUENCE [LARGE SCALE GENOMIC DNA]</scope>
    <source>
        <strain evidence="10 11">Ueda107</strain>
    </source>
</reference>
<evidence type="ECO:0000256" key="2">
    <source>
        <dbReference type="ARBA" id="ARBA00022490"/>
    </source>
</evidence>
<dbReference type="Gene3D" id="3.30.750.80">
    <property type="entry name" value="RNA methyltransferase domain (HRMD) like"/>
    <property type="match status" value="1"/>
</dbReference>
<evidence type="ECO:0000259" key="9">
    <source>
        <dbReference type="Pfam" id="PF17785"/>
    </source>
</evidence>
<keyword evidence="5" id="KW-0808">Transferase</keyword>
<dbReference type="CDD" id="cd02440">
    <property type="entry name" value="AdoMet_MTases"/>
    <property type="match status" value="1"/>
</dbReference>
<proteinExistence type="inferred from homology"/>
<dbReference type="InterPro" id="IPR029063">
    <property type="entry name" value="SAM-dependent_MTases_sf"/>
</dbReference>
<dbReference type="SUPFAM" id="SSF53335">
    <property type="entry name" value="S-adenosyl-L-methionine-dependent methyltransferases"/>
    <property type="match status" value="1"/>
</dbReference>
<dbReference type="GO" id="GO:0005737">
    <property type="term" value="C:cytoplasm"/>
    <property type="evidence" value="ECO:0007669"/>
    <property type="project" value="UniProtKB-SubCell"/>
</dbReference>
<protein>
    <submittedName>
        <fullName evidence="10">Putative lipoprotein</fullName>
    </submittedName>
</protein>
<dbReference type="AlphaFoldDB" id="B3PIV2"/>
<evidence type="ECO:0000259" key="8">
    <source>
        <dbReference type="Pfam" id="PF10672"/>
    </source>
</evidence>
<keyword evidence="4" id="KW-0489">Methyltransferase</keyword>
<dbReference type="GO" id="GO:0003723">
    <property type="term" value="F:RNA binding"/>
    <property type="evidence" value="ECO:0007669"/>
    <property type="project" value="InterPro"/>
</dbReference>
<keyword evidence="3" id="KW-0698">rRNA processing</keyword>
<dbReference type="STRING" id="498211.CJA_0463"/>
<evidence type="ECO:0000313" key="11">
    <source>
        <dbReference type="Proteomes" id="UP000001036"/>
    </source>
</evidence>
<dbReference type="KEGG" id="cja:CJA_0463"/>
<feature type="domain" description="RlmI-like PUA" evidence="9">
    <location>
        <begin position="45"/>
        <end position="110"/>
    </location>
</feature>
<evidence type="ECO:0000256" key="5">
    <source>
        <dbReference type="ARBA" id="ARBA00022679"/>
    </source>
</evidence>
<accession>B3PIV2</accession>
<dbReference type="SUPFAM" id="SSF88697">
    <property type="entry name" value="PUA domain-like"/>
    <property type="match status" value="1"/>
</dbReference>
<dbReference type="Proteomes" id="UP000001036">
    <property type="component" value="Chromosome"/>
</dbReference>
<gene>
    <name evidence="10" type="ordered locus">CJA_0463</name>
</gene>
<organism evidence="10 11">
    <name type="scientific">Cellvibrio japonicus (strain Ueda107)</name>
    <name type="common">Pseudomonas fluorescens subsp. cellulosa</name>
    <dbReference type="NCBI Taxonomy" id="498211"/>
    <lineage>
        <taxon>Bacteria</taxon>
        <taxon>Pseudomonadati</taxon>
        <taxon>Pseudomonadota</taxon>
        <taxon>Gammaproteobacteria</taxon>
        <taxon>Cellvibrionales</taxon>
        <taxon>Cellvibrionaceae</taxon>
        <taxon>Cellvibrio</taxon>
    </lineage>
</organism>
<dbReference type="InterPro" id="IPR036974">
    <property type="entry name" value="PUA_sf"/>
</dbReference>
<dbReference type="HOGENOM" id="CLU_014042_0_0_6"/>
<evidence type="ECO:0000256" key="4">
    <source>
        <dbReference type="ARBA" id="ARBA00022603"/>
    </source>
</evidence>
<dbReference type="Pfam" id="PF17785">
    <property type="entry name" value="PUA_3"/>
    <property type="match status" value="1"/>
</dbReference>
<dbReference type="GO" id="GO:0032259">
    <property type="term" value="P:methylation"/>
    <property type="evidence" value="ECO:0007669"/>
    <property type="project" value="UniProtKB-KW"/>
</dbReference>
<evidence type="ECO:0000256" key="1">
    <source>
        <dbReference type="ARBA" id="ARBA00004496"/>
    </source>
</evidence>
<dbReference type="EMBL" id="CP000934">
    <property type="protein sequence ID" value="ACE84319.1"/>
    <property type="molecule type" value="Genomic_DNA"/>
</dbReference>
<sequence>MRLLAFPVGIIAVVWQALQATSSCNRYNPRPCCLHEAMAMNLPSLILKPQADRRLKLGHLWIYSNEVDTERSPLKNFAMGQQVVVTSNAGKPLGIALMNPNALICGRLVNRDPSHPLDKSLLVHRIKQALSLRELAFAEPYYRLIYGDSDLLPGLVVDRFGDYLVVQIASAGMEQVKDAIVEALVQVIKPAGVLLSNEHSARVLENLPEYTEVAYGEMPEVVALVENGVRFMAPVQGGQKTGWFYDHRVNRAQLQQYVAGKRVLDVFSYIGGWGVQAAVAGAQEVFCVDASTAATDAVLENASVNGVADKVAAIQGKAIDVLKQLIADQERFDVVVLDPPAFIKKRKDQKAGEAAYRHINELGMRLLGRDGLLVSASCSMHLAKDTLLDIVRASGRHLDRHVQIIGQGGQGPDHPIHPAIPETDYLKAVFARVYLA</sequence>
<keyword evidence="10" id="KW-0449">Lipoprotein</keyword>
<dbReference type="Gene3D" id="2.30.130.10">
    <property type="entry name" value="PUA domain"/>
    <property type="match status" value="1"/>
</dbReference>
<dbReference type="PANTHER" id="PTHR42873">
    <property type="entry name" value="RIBOSOMAL RNA LARGE SUBUNIT METHYLTRANSFERASE"/>
    <property type="match status" value="1"/>
</dbReference>
<evidence type="ECO:0000256" key="3">
    <source>
        <dbReference type="ARBA" id="ARBA00022552"/>
    </source>
</evidence>
<keyword evidence="6" id="KW-0949">S-adenosyl-L-methionine</keyword>
<dbReference type="PANTHER" id="PTHR42873:SF1">
    <property type="entry name" value="S-ADENOSYLMETHIONINE-DEPENDENT METHYLTRANSFERASE DOMAIN-CONTAINING PROTEIN"/>
    <property type="match status" value="1"/>
</dbReference>
<dbReference type="GO" id="GO:0006364">
    <property type="term" value="P:rRNA processing"/>
    <property type="evidence" value="ECO:0007669"/>
    <property type="project" value="UniProtKB-KW"/>
</dbReference>
<evidence type="ECO:0000313" key="10">
    <source>
        <dbReference type="EMBL" id="ACE84319.1"/>
    </source>
</evidence>
<dbReference type="CDD" id="cd21153">
    <property type="entry name" value="PUA_RlmI"/>
    <property type="match status" value="1"/>
</dbReference>
<dbReference type="InterPro" id="IPR041532">
    <property type="entry name" value="RlmI-like_PUA"/>
</dbReference>
<dbReference type="GO" id="GO:0008168">
    <property type="term" value="F:methyltransferase activity"/>
    <property type="evidence" value="ECO:0007669"/>
    <property type="project" value="UniProtKB-KW"/>
</dbReference>
<dbReference type="InterPro" id="IPR019614">
    <property type="entry name" value="SAM-dep_methyl-trfase"/>
</dbReference>